<proteinExistence type="predicted"/>
<protein>
    <recommendedName>
        <fullName evidence="4">Secreted protein</fullName>
    </recommendedName>
</protein>
<dbReference type="RefSeq" id="WP_189149207.1">
    <property type="nucleotide sequence ID" value="NZ_BAABER010000036.1"/>
</dbReference>
<evidence type="ECO:0008006" key="4">
    <source>
        <dbReference type="Google" id="ProtNLM"/>
    </source>
</evidence>
<sequence>MPSKRSALATLGALVCLLTAMFATTPAQAAVPAGDGPAGRVLVLPPAPSGASAVSARSAAASTPTSSPAVRTSHIRPGATYTCASGNLCAVVWDPTTSDYKVFFFYSCNRYSLSGWNGTGTYFDAQTGGVTSYFYGQSGNVLKSFTPDSTNHSYNWTPVWSIRNC</sequence>
<feature type="signal peptide" evidence="1">
    <location>
        <begin position="1"/>
        <end position="29"/>
    </location>
</feature>
<reference evidence="2" key="1">
    <citation type="journal article" date="2014" name="Int. J. Syst. Evol. Microbiol.">
        <title>Complete genome sequence of Corynebacterium casei LMG S-19264T (=DSM 44701T), isolated from a smear-ripened cheese.</title>
        <authorList>
            <consortium name="US DOE Joint Genome Institute (JGI-PGF)"/>
            <person name="Walter F."/>
            <person name="Albersmeier A."/>
            <person name="Kalinowski J."/>
            <person name="Ruckert C."/>
        </authorList>
    </citation>
    <scope>NUCLEOTIDE SEQUENCE</scope>
    <source>
        <strain evidence="2">CGMCC 4.7272</strain>
    </source>
</reference>
<keyword evidence="3" id="KW-1185">Reference proteome</keyword>
<accession>A0A917L7K6</accession>
<feature type="chain" id="PRO_5037862077" description="Secreted protein" evidence="1">
    <location>
        <begin position="30"/>
        <end position="165"/>
    </location>
</feature>
<dbReference type="InterPro" id="IPR006311">
    <property type="entry name" value="TAT_signal"/>
</dbReference>
<organism evidence="2 3">
    <name type="scientific">Streptomyces lacrimifluminis</name>
    <dbReference type="NCBI Taxonomy" id="1500077"/>
    <lineage>
        <taxon>Bacteria</taxon>
        <taxon>Bacillati</taxon>
        <taxon>Actinomycetota</taxon>
        <taxon>Actinomycetes</taxon>
        <taxon>Kitasatosporales</taxon>
        <taxon>Streptomycetaceae</taxon>
        <taxon>Streptomyces</taxon>
    </lineage>
</organism>
<reference evidence="2" key="2">
    <citation type="submission" date="2020-09" db="EMBL/GenBank/DDBJ databases">
        <authorList>
            <person name="Sun Q."/>
            <person name="Zhou Y."/>
        </authorList>
    </citation>
    <scope>NUCLEOTIDE SEQUENCE</scope>
    <source>
        <strain evidence="2">CGMCC 4.7272</strain>
    </source>
</reference>
<evidence type="ECO:0000313" key="2">
    <source>
        <dbReference type="EMBL" id="GGJ43473.1"/>
    </source>
</evidence>
<dbReference type="EMBL" id="BMMU01000015">
    <property type="protein sequence ID" value="GGJ43473.1"/>
    <property type="molecule type" value="Genomic_DNA"/>
</dbReference>
<evidence type="ECO:0000313" key="3">
    <source>
        <dbReference type="Proteomes" id="UP000625682"/>
    </source>
</evidence>
<keyword evidence="1" id="KW-0732">Signal</keyword>
<dbReference type="PROSITE" id="PS51318">
    <property type="entry name" value="TAT"/>
    <property type="match status" value="1"/>
</dbReference>
<evidence type="ECO:0000256" key="1">
    <source>
        <dbReference type="SAM" id="SignalP"/>
    </source>
</evidence>
<name>A0A917L7K6_9ACTN</name>
<comment type="caution">
    <text evidence="2">The sequence shown here is derived from an EMBL/GenBank/DDBJ whole genome shotgun (WGS) entry which is preliminary data.</text>
</comment>
<dbReference type="AlphaFoldDB" id="A0A917L7K6"/>
<gene>
    <name evidence="2" type="ORF">GCM10012282_45450</name>
</gene>
<dbReference type="Proteomes" id="UP000625682">
    <property type="component" value="Unassembled WGS sequence"/>
</dbReference>